<feature type="compositionally biased region" description="Polar residues" evidence="1">
    <location>
        <begin position="787"/>
        <end position="799"/>
    </location>
</feature>
<dbReference type="OrthoDB" id="604691at2759"/>
<dbReference type="EMBL" id="JACEFO010001926">
    <property type="protein sequence ID" value="KAF8692892.1"/>
    <property type="molecule type" value="Genomic_DNA"/>
</dbReference>
<feature type="region of interest" description="Disordered" evidence="1">
    <location>
        <begin position="412"/>
        <end position="437"/>
    </location>
</feature>
<dbReference type="PANTHER" id="PTHR35116:SF6">
    <property type="entry name" value="OS02G0625900 PROTEIN"/>
    <property type="match status" value="1"/>
</dbReference>
<feature type="region of interest" description="Disordered" evidence="1">
    <location>
        <begin position="552"/>
        <end position="584"/>
    </location>
</feature>
<reference evidence="2" key="1">
    <citation type="submission" date="2020-07" db="EMBL/GenBank/DDBJ databases">
        <title>Genome sequence and genetic diversity analysis of an under-domesticated orphan crop, white fonio (Digitaria exilis).</title>
        <authorList>
            <person name="Bennetzen J.L."/>
            <person name="Chen S."/>
            <person name="Ma X."/>
            <person name="Wang X."/>
            <person name="Yssel A.E.J."/>
            <person name="Chaluvadi S.R."/>
            <person name="Johnson M."/>
            <person name="Gangashetty P."/>
            <person name="Hamidou F."/>
            <person name="Sanogo M.D."/>
            <person name="Zwaenepoel A."/>
            <person name="Wallace J."/>
            <person name="Van De Peer Y."/>
            <person name="Van Deynze A."/>
        </authorList>
    </citation>
    <scope>NUCLEOTIDE SEQUENCE</scope>
    <source>
        <tissue evidence="2">Leaves</tissue>
    </source>
</reference>
<comment type="caution">
    <text evidence="2">The sequence shown here is derived from an EMBL/GenBank/DDBJ whole genome shotgun (WGS) entry which is preliminary data.</text>
</comment>
<dbReference type="PANTHER" id="PTHR35116">
    <property type="entry name" value="HELICASE PROTEIN MOM1"/>
    <property type="match status" value="1"/>
</dbReference>
<feature type="region of interest" description="Disordered" evidence="1">
    <location>
        <begin position="53"/>
        <end position="130"/>
    </location>
</feature>
<evidence type="ECO:0000313" key="2">
    <source>
        <dbReference type="EMBL" id="KAF8692892.1"/>
    </source>
</evidence>
<gene>
    <name evidence="2" type="ORF">HU200_039250</name>
</gene>
<keyword evidence="3" id="KW-1185">Reference proteome</keyword>
<feature type="compositionally biased region" description="Polar residues" evidence="1">
    <location>
        <begin position="80"/>
        <end position="107"/>
    </location>
</feature>
<name>A0A835B8N9_9POAL</name>
<organism evidence="2 3">
    <name type="scientific">Digitaria exilis</name>
    <dbReference type="NCBI Taxonomy" id="1010633"/>
    <lineage>
        <taxon>Eukaryota</taxon>
        <taxon>Viridiplantae</taxon>
        <taxon>Streptophyta</taxon>
        <taxon>Embryophyta</taxon>
        <taxon>Tracheophyta</taxon>
        <taxon>Spermatophyta</taxon>
        <taxon>Magnoliopsida</taxon>
        <taxon>Liliopsida</taxon>
        <taxon>Poales</taxon>
        <taxon>Poaceae</taxon>
        <taxon>PACMAD clade</taxon>
        <taxon>Panicoideae</taxon>
        <taxon>Panicodae</taxon>
        <taxon>Paniceae</taxon>
        <taxon>Anthephorinae</taxon>
        <taxon>Digitaria</taxon>
    </lineage>
</organism>
<proteinExistence type="predicted"/>
<protein>
    <submittedName>
        <fullName evidence="2">Uncharacterized protein</fullName>
    </submittedName>
</protein>
<evidence type="ECO:0000256" key="1">
    <source>
        <dbReference type="SAM" id="MobiDB-lite"/>
    </source>
</evidence>
<feature type="region of interest" description="Disordered" evidence="1">
    <location>
        <begin position="460"/>
        <end position="501"/>
    </location>
</feature>
<feature type="compositionally biased region" description="Polar residues" evidence="1">
    <location>
        <begin position="556"/>
        <end position="571"/>
    </location>
</feature>
<evidence type="ECO:0000313" key="3">
    <source>
        <dbReference type="Proteomes" id="UP000636709"/>
    </source>
</evidence>
<dbReference type="AlphaFoldDB" id="A0A835B8N9"/>
<feature type="region of interest" description="Disordered" evidence="1">
    <location>
        <begin position="765"/>
        <end position="799"/>
    </location>
</feature>
<dbReference type="GO" id="GO:0031507">
    <property type="term" value="P:heterochromatin formation"/>
    <property type="evidence" value="ECO:0007669"/>
    <property type="project" value="InterPro"/>
</dbReference>
<dbReference type="Gene3D" id="6.10.250.1310">
    <property type="match status" value="1"/>
</dbReference>
<sequence>MDNNEICKKPHEPEKLEIARRGEDKAFCNSEIEEGEFRKDIVASVIKPSPSVQMAFEKGQVNTRRSSSPERGSHQGGTGTANITVTQSGYSSIRGQPFNVRQSTSRRIYSEKHSDDFSPSSRVRSKERHEHRTQNCFSYRDYHHVLKKIEEVCSERLSNLLLNQNKDRNDFNVSLKKQEFKFFQEHACCYRVHYERVIPTARYRRMKLPKQYFCILRKFFRKYMQSQLVKFVKTQINDRNKEKRKKEWWIFEAKAGYLKKCFDETSLTYSGFEMEKSNWHVHAYSEGEQQLKYLDMQSLTTEIEAIASSRELEESHKNKERGMFQPEPIVENLQSPLETNGGAKNSLSVDAPEQTTIVDSMSSQSNDAPIMKFSEKVGTQVTFSSPLRNEEGNGEKSCSRSAIDEALVLDKATAADSETAPPVFGEKQRSTSPVADALEGSFSKTRRKFMQVSDSNIHETTLCHEESQAERLPSVNMNQMEQPDTARSKEVSSGDTSSFGQVTEQQNAIATSLTLVQPSTQPQICDPTCQSAARPYELSGVNTCLVSSGLDIPGASNGQKQSANRTPTSSMVEHIPESGLQSDPVTNEFNQLLTQLSSGTSSQVTEQQIASSSFSLTQHARQQYGDQTCQNSARLYIPSGIDNYSVQARLDSPRASHVQLQSNNQTATGSTSEQYIPESCLQSDPLKIEMSRLILLRDLMTKKHISRRQKIISECEAEMAECKRKFDEQFRILEMEALQKKKDIEILQEKVCRQQTLAETLQALHKASTGATSCSQRGAAPRRLTREPNQPSGQQVSQFPSSAIMYQAPHPAVQPSRNNFLRQPHMTAPQAIANTLGRSATNLTHGPSGLAGAGIVYHGRPPHLQAFANQLRPHGGAASFDRQLQL</sequence>
<accession>A0A835B8N9</accession>
<dbReference type="InterPro" id="IPR039322">
    <property type="entry name" value="MOM1"/>
</dbReference>
<dbReference type="Proteomes" id="UP000636709">
    <property type="component" value="Unassembled WGS sequence"/>
</dbReference>